<sequence length="293" mass="32534">MKKLVAPLLCLVLSSPAFAQKASLAQRTADKACACVKRSEIADSTLARANRCVPGAMADALQEGDKAEAKALDTVEGIKGTISQAQELLVSNCPAVRDALIQQKTAKFYATSTVPAARKAYLKGEQLLIKKQYTEALPLFLQAAKQDPQFVKALDDAAVCYRQTQDLAQAATYYEKSMAIFPEGDLALLNMAVVKSLQEKTDEARTYYDKLRYFHPYNPEGYFGAGKLAVLRGDFPVAMQNLFTAHRLYVEEKSPYLSDSNRMLSLLYGEMKKKNQLDLFRSTAKEYNLQIDE</sequence>
<evidence type="ECO:0000313" key="2">
    <source>
        <dbReference type="EMBL" id="TGE06206.1"/>
    </source>
</evidence>
<dbReference type="SMART" id="SM00028">
    <property type="entry name" value="TPR"/>
    <property type="match status" value="3"/>
</dbReference>
<dbReference type="Gene3D" id="1.25.40.10">
    <property type="entry name" value="Tetratricopeptide repeat domain"/>
    <property type="match status" value="1"/>
</dbReference>
<gene>
    <name evidence="2" type="ORF">EU556_15220</name>
</gene>
<accession>A0A4Z0P4V6</accession>
<organism evidence="2 3">
    <name type="scientific">Hymenobacter fodinae</name>
    <dbReference type="NCBI Taxonomy" id="2510796"/>
    <lineage>
        <taxon>Bacteria</taxon>
        <taxon>Pseudomonadati</taxon>
        <taxon>Bacteroidota</taxon>
        <taxon>Cytophagia</taxon>
        <taxon>Cytophagales</taxon>
        <taxon>Hymenobacteraceae</taxon>
        <taxon>Hymenobacter</taxon>
    </lineage>
</organism>
<proteinExistence type="predicted"/>
<dbReference type="AlphaFoldDB" id="A0A4Z0P4V6"/>
<reference evidence="2 3" key="1">
    <citation type="submission" date="2019-04" db="EMBL/GenBank/DDBJ databases">
        <authorList>
            <person name="Feng G."/>
            <person name="Zhang J."/>
            <person name="Zhu H."/>
        </authorList>
    </citation>
    <scope>NUCLEOTIDE SEQUENCE [LARGE SCALE GENOMIC DNA]</scope>
    <source>
        <strain evidence="2 3">92R-1</strain>
    </source>
</reference>
<dbReference type="InterPro" id="IPR011990">
    <property type="entry name" value="TPR-like_helical_dom_sf"/>
</dbReference>
<feature type="chain" id="PRO_5021283073" evidence="1">
    <location>
        <begin position="20"/>
        <end position="293"/>
    </location>
</feature>
<dbReference type="Proteomes" id="UP000298337">
    <property type="component" value="Unassembled WGS sequence"/>
</dbReference>
<feature type="signal peptide" evidence="1">
    <location>
        <begin position="1"/>
        <end position="19"/>
    </location>
</feature>
<dbReference type="SUPFAM" id="SSF48452">
    <property type="entry name" value="TPR-like"/>
    <property type="match status" value="1"/>
</dbReference>
<evidence type="ECO:0000256" key="1">
    <source>
        <dbReference type="SAM" id="SignalP"/>
    </source>
</evidence>
<protein>
    <submittedName>
        <fullName evidence="2">Tetratricopeptide repeat protein</fullName>
    </submittedName>
</protein>
<dbReference type="OrthoDB" id="9811837at2"/>
<name>A0A4Z0P4V6_9BACT</name>
<comment type="caution">
    <text evidence="2">The sequence shown here is derived from an EMBL/GenBank/DDBJ whole genome shotgun (WGS) entry which is preliminary data.</text>
</comment>
<dbReference type="InterPro" id="IPR019734">
    <property type="entry name" value="TPR_rpt"/>
</dbReference>
<keyword evidence="3" id="KW-1185">Reference proteome</keyword>
<keyword evidence="1" id="KW-0732">Signal</keyword>
<evidence type="ECO:0000313" key="3">
    <source>
        <dbReference type="Proteomes" id="UP000298337"/>
    </source>
</evidence>
<dbReference type="EMBL" id="SRLA01000003">
    <property type="protein sequence ID" value="TGE06206.1"/>
    <property type="molecule type" value="Genomic_DNA"/>
</dbReference>